<comment type="subcellular location">
    <subcellularLocation>
        <location evidence="1">Nucleus</location>
    </subcellularLocation>
</comment>
<dbReference type="InterPro" id="IPR031052">
    <property type="entry name" value="FHY3/FAR1"/>
</dbReference>
<organism evidence="2 3">
    <name type="scientific">Aristolochia fimbriata</name>
    <name type="common">White veined hardy Dutchman's pipe vine</name>
    <dbReference type="NCBI Taxonomy" id="158543"/>
    <lineage>
        <taxon>Eukaryota</taxon>
        <taxon>Viridiplantae</taxon>
        <taxon>Streptophyta</taxon>
        <taxon>Embryophyta</taxon>
        <taxon>Tracheophyta</taxon>
        <taxon>Spermatophyta</taxon>
        <taxon>Magnoliopsida</taxon>
        <taxon>Magnoliidae</taxon>
        <taxon>Piperales</taxon>
        <taxon>Aristolochiaceae</taxon>
        <taxon>Aristolochia</taxon>
    </lineage>
</organism>
<accession>A0AAV7EN22</accession>
<comment type="caution">
    <text evidence="2">The sequence shown here is derived from an EMBL/GenBank/DDBJ whole genome shotgun (WGS) entry which is preliminary data.</text>
</comment>
<evidence type="ECO:0000313" key="3">
    <source>
        <dbReference type="Proteomes" id="UP000825729"/>
    </source>
</evidence>
<keyword evidence="1" id="KW-0479">Metal-binding</keyword>
<proteinExistence type="inferred from homology"/>
<dbReference type="EMBL" id="JAINDJ010000004">
    <property type="protein sequence ID" value="KAG9450233.1"/>
    <property type="molecule type" value="Genomic_DNA"/>
</dbReference>
<gene>
    <name evidence="2" type="ORF">H6P81_010198</name>
</gene>
<dbReference type="PANTHER" id="PTHR31669:SF251">
    <property type="entry name" value="PROTEIN FAR1-RELATED SEQUENCE"/>
    <property type="match status" value="1"/>
</dbReference>
<keyword evidence="1" id="KW-0862">Zinc</keyword>
<keyword evidence="1" id="KW-0863">Zinc-finger</keyword>
<keyword evidence="1" id="KW-0539">Nucleus</keyword>
<dbReference type="GO" id="GO:0006355">
    <property type="term" value="P:regulation of DNA-templated transcription"/>
    <property type="evidence" value="ECO:0007669"/>
    <property type="project" value="UniProtKB-UniRule"/>
</dbReference>
<keyword evidence="3" id="KW-1185">Reference proteome</keyword>
<dbReference type="GO" id="GO:0005634">
    <property type="term" value="C:nucleus"/>
    <property type="evidence" value="ECO:0007669"/>
    <property type="project" value="UniProtKB-SubCell"/>
</dbReference>
<comment type="function">
    <text evidence="1">Putative transcription activator involved in regulating light control of development.</text>
</comment>
<dbReference type="AlphaFoldDB" id="A0AAV7EN22"/>
<reference evidence="2 3" key="1">
    <citation type="submission" date="2021-07" db="EMBL/GenBank/DDBJ databases">
        <title>The Aristolochia fimbriata genome: insights into angiosperm evolution, floral development and chemical biosynthesis.</title>
        <authorList>
            <person name="Jiao Y."/>
        </authorList>
    </citation>
    <scope>NUCLEOTIDE SEQUENCE [LARGE SCALE GENOMIC DNA]</scope>
    <source>
        <strain evidence="2">IBCAS-2021</strain>
        <tissue evidence="2">Leaf</tissue>
    </source>
</reference>
<protein>
    <recommendedName>
        <fullName evidence="1">Protein FAR1-RELATED SEQUENCE</fullName>
    </recommendedName>
</protein>
<dbReference type="Proteomes" id="UP000825729">
    <property type="component" value="Unassembled WGS sequence"/>
</dbReference>
<comment type="similarity">
    <text evidence="1">Belongs to the FHY3/FAR1 family.</text>
</comment>
<dbReference type="GO" id="GO:0008270">
    <property type="term" value="F:zinc ion binding"/>
    <property type="evidence" value="ECO:0007669"/>
    <property type="project" value="UniProtKB-UniRule"/>
</dbReference>
<sequence>MNTTQRSESFNSLVRHFVISRLDPIRFLEHFQKAVEDRRYSETMEDFRTTNSTPEDVDTDNVQFQDMDDLTVELPRSPDEQLILPTVGMQFDTFDEAFNFYNSYVFKKGFSVRRENSYERWCES</sequence>
<dbReference type="PANTHER" id="PTHR31669">
    <property type="entry name" value="PROTEIN FAR1-RELATED SEQUENCE 10-RELATED"/>
    <property type="match status" value="1"/>
</dbReference>
<name>A0AAV7EN22_ARIFI</name>
<evidence type="ECO:0000256" key="1">
    <source>
        <dbReference type="RuleBase" id="RU367018"/>
    </source>
</evidence>
<evidence type="ECO:0000313" key="2">
    <source>
        <dbReference type="EMBL" id="KAG9450233.1"/>
    </source>
</evidence>